<name>A0AAD5XX08_9FUNG</name>
<keyword evidence="7 11" id="KW-0368">Histidine biosynthesis</keyword>
<evidence type="ECO:0000313" key="13">
    <source>
        <dbReference type="EMBL" id="KAJ3215442.1"/>
    </source>
</evidence>
<dbReference type="GO" id="GO:0005737">
    <property type="term" value="C:cytoplasm"/>
    <property type="evidence" value="ECO:0007669"/>
    <property type="project" value="UniProtKB-SubCell"/>
</dbReference>
<protein>
    <recommendedName>
        <fullName evidence="5 12">1-(5-phosphoribosyl)-5-[(5-phosphoribosylamino)methylideneamino] imidazole-4-carboxamide isomerase</fullName>
        <ecNumber evidence="4 12">5.3.1.16</ecNumber>
    </recommendedName>
    <alternativeName>
        <fullName evidence="10 12">5-proFAR isomerase</fullName>
    </alternativeName>
    <alternativeName>
        <fullName evidence="9 12">Phosphoribosylformimino-5-aminoimidazole carboxamide ribotide isomerase</fullName>
    </alternativeName>
</protein>
<accession>A0AAD5XX08</accession>
<proteinExistence type="inferred from homology"/>
<reference evidence="13" key="1">
    <citation type="submission" date="2020-05" db="EMBL/GenBank/DDBJ databases">
        <title>Phylogenomic resolution of chytrid fungi.</title>
        <authorList>
            <person name="Stajich J.E."/>
            <person name="Amses K."/>
            <person name="Simmons R."/>
            <person name="Seto K."/>
            <person name="Myers J."/>
            <person name="Bonds A."/>
            <person name="Quandt C.A."/>
            <person name="Barry K."/>
            <person name="Liu P."/>
            <person name="Grigoriev I."/>
            <person name="Longcore J.E."/>
            <person name="James T.Y."/>
        </authorList>
    </citation>
    <scope>NUCLEOTIDE SEQUENCE</scope>
    <source>
        <strain evidence="13">JEL0476</strain>
    </source>
</reference>
<evidence type="ECO:0000313" key="14">
    <source>
        <dbReference type="Proteomes" id="UP001211065"/>
    </source>
</evidence>
<comment type="pathway">
    <text evidence="2 12">Amino-acid biosynthesis; L-histidine biosynthesis; L-histidine from 5-phospho-alpha-D-ribose 1-diphosphate: step 4/9.</text>
</comment>
<evidence type="ECO:0000256" key="1">
    <source>
        <dbReference type="ARBA" id="ARBA00000901"/>
    </source>
</evidence>
<dbReference type="Pfam" id="PF00977">
    <property type="entry name" value="His_biosynth"/>
    <property type="match status" value="1"/>
</dbReference>
<dbReference type="NCBIfam" id="TIGR02129">
    <property type="entry name" value="hisA_euk"/>
    <property type="match status" value="1"/>
</dbReference>
<comment type="catalytic activity">
    <reaction evidence="1 12">
        <text>1-(5-phospho-beta-D-ribosyl)-5-[(5-phospho-beta-D-ribosylamino)methylideneamino]imidazole-4-carboxamide = 5-[(5-phospho-1-deoxy-D-ribulos-1-ylimino)methylamino]-1-(5-phospho-beta-D-ribosyl)imidazole-4-carboxamide</text>
        <dbReference type="Rhea" id="RHEA:15469"/>
        <dbReference type="ChEBI" id="CHEBI:58435"/>
        <dbReference type="ChEBI" id="CHEBI:58525"/>
        <dbReference type="EC" id="5.3.1.16"/>
    </reaction>
</comment>
<dbReference type="InterPro" id="IPR006062">
    <property type="entry name" value="His_biosynth"/>
</dbReference>
<evidence type="ECO:0000256" key="10">
    <source>
        <dbReference type="ARBA" id="ARBA00031376"/>
    </source>
</evidence>
<keyword evidence="12" id="KW-0963">Cytoplasm</keyword>
<evidence type="ECO:0000256" key="9">
    <source>
        <dbReference type="ARBA" id="ARBA00030547"/>
    </source>
</evidence>
<evidence type="ECO:0000256" key="3">
    <source>
        <dbReference type="ARBA" id="ARBA00009667"/>
    </source>
</evidence>
<evidence type="ECO:0000256" key="5">
    <source>
        <dbReference type="ARBA" id="ARBA00018464"/>
    </source>
</evidence>
<dbReference type="GO" id="GO:0003949">
    <property type="term" value="F:1-(5-phosphoribosyl)-5-[(5-phosphoribosylamino)methylideneamino]imidazole-4-carboxamide isomerase activity"/>
    <property type="evidence" value="ECO:0007669"/>
    <property type="project" value="UniProtKB-EC"/>
</dbReference>
<keyword evidence="14" id="KW-1185">Reference proteome</keyword>
<evidence type="ECO:0000256" key="2">
    <source>
        <dbReference type="ARBA" id="ARBA00005133"/>
    </source>
</evidence>
<dbReference type="PANTHER" id="PTHR43090:SF2">
    <property type="entry name" value="1-(5-PHOSPHORIBOSYL)-5-[(5-PHOSPHORIBOSYLAMINO)METHYLIDENEAMINO] IMIDAZOLE-4-CARBOXAMIDE ISOMERASE"/>
    <property type="match status" value="1"/>
</dbReference>
<evidence type="ECO:0000256" key="6">
    <source>
        <dbReference type="ARBA" id="ARBA00022605"/>
    </source>
</evidence>
<dbReference type="AlphaFoldDB" id="A0AAD5XX08"/>
<comment type="subcellular location">
    <subcellularLocation>
        <location evidence="12">Cytoplasm</location>
    </subcellularLocation>
</comment>
<gene>
    <name evidence="13" type="primary">HIS6</name>
    <name evidence="13" type="ORF">HK099_006374</name>
</gene>
<dbReference type="SUPFAM" id="SSF51366">
    <property type="entry name" value="Ribulose-phoshate binding barrel"/>
    <property type="match status" value="1"/>
</dbReference>
<dbReference type="InterPro" id="IPR013785">
    <property type="entry name" value="Aldolase_TIM"/>
</dbReference>
<dbReference type="EMBL" id="JADGJW010000543">
    <property type="protein sequence ID" value="KAJ3215442.1"/>
    <property type="molecule type" value="Genomic_DNA"/>
</dbReference>
<comment type="similarity">
    <text evidence="3 11">Belongs to the HisA/HisF family.</text>
</comment>
<dbReference type="InterPro" id="IPR011060">
    <property type="entry name" value="RibuloseP-bd_barrel"/>
</dbReference>
<dbReference type="GO" id="GO:0000105">
    <property type="term" value="P:L-histidine biosynthetic process"/>
    <property type="evidence" value="ECO:0007669"/>
    <property type="project" value="UniProtKB-KW"/>
</dbReference>
<dbReference type="EC" id="5.3.1.16" evidence="4 12"/>
<dbReference type="PANTHER" id="PTHR43090">
    <property type="entry name" value="1-(5-PHOSPHORIBOSYL)-5-[(5-PHOSPHORIBOSYLAMINO)METHYLIDENEAMINO] IMIDAZOLE-4-CARBOXAMIDE ISOMERASE"/>
    <property type="match status" value="1"/>
</dbReference>
<sequence>CHLIKLGPNNDDAAISALNAWPNNIQVGGGIHIDNAEKWLSLGAEKVIITSFLFPNAIFDEERLRKITEAVGKQNIVIDLSCKNKNNEWIVAMNKWQTLTDMKLNQNSISDLSEYCSEFLVHAADVEGLCNGIDERLVKKLGEWSHIPVTYAGGAKDISDLPLVARLSNGSVDLTYGSALDIFGGKGVVFDDLVKWNNKAKITG</sequence>
<dbReference type="GO" id="GO:0000162">
    <property type="term" value="P:L-tryptophan biosynthetic process"/>
    <property type="evidence" value="ECO:0007669"/>
    <property type="project" value="TreeGrafter"/>
</dbReference>
<dbReference type="Gene3D" id="3.20.20.70">
    <property type="entry name" value="Aldolase class I"/>
    <property type="match status" value="1"/>
</dbReference>
<evidence type="ECO:0000256" key="12">
    <source>
        <dbReference type="RuleBase" id="RU364022"/>
    </source>
</evidence>
<organism evidence="13 14">
    <name type="scientific">Clydaea vesicula</name>
    <dbReference type="NCBI Taxonomy" id="447962"/>
    <lineage>
        <taxon>Eukaryota</taxon>
        <taxon>Fungi</taxon>
        <taxon>Fungi incertae sedis</taxon>
        <taxon>Chytridiomycota</taxon>
        <taxon>Chytridiomycota incertae sedis</taxon>
        <taxon>Chytridiomycetes</taxon>
        <taxon>Lobulomycetales</taxon>
        <taxon>Lobulomycetaceae</taxon>
        <taxon>Clydaea</taxon>
    </lineage>
</organism>
<dbReference type="InterPro" id="IPR044524">
    <property type="entry name" value="Isoase_HisA-like"/>
</dbReference>
<keyword evidence="8 12" id="KW-0413">Isomerase</keyword>
<evidence type="ECO:0000256" key="8">
    <source>
        <dbReference type="ARBA" id="ARBA00023235"/>
    </source>
</evidence>
<dbReference type="Proteomes" id="UP001211065">
    <property type="component" value="Unassembled WGS sequence"/>
</dbReference>
<keyword evidence="6 11" id="KW-0028">Amino-acid biosynthesis</keyword>
<evidence type="ECO:0000256" key="11">
    <source>
        <dbReference type="RuleBase" id="RU003657"/>
    </source>
</evidence>
<feature type="non-terminal residue" evidence="13">
    <location>
        <position position="204"/>
    </location>
</feature>
<dbReference type="InterPro" id="IPR011858">
    <property type="entry name" value="His6/HISN3"/>
</dbReference>
<comment type="caution">
    <text evidence="13">The sequence shown here is derived from an EMBL/GenBank/DDBJ whole genome shotgun (WGS) entry which is preliminary data.</text>
</comment>
<evidence type="ECO:0000256" key="7">
    <source>
        <dbReference type="ARBA" id="ARBA00023102"/>
    </source>
</evidence>
<evidence type="ECO:0000256" key="4">
    <source>
        <dbReference type="ARBA" id="ARBA00012550"/>
    </source>
</evidence>